<proteinExistence type="predicted"/>
<dbReference type="GO" id="GO:0016757">
    <property type="term" value="F:glycosyltransferase activity"/>
    <property type="evidence" value="ECO:0007669"/>
    <property type="project" value="UniProtKB-KW"/>
</dbReference>
<evidence type="ECO:0000256" key="1">
    <source>
        <dbReference type="ARBA" id="ARBA00022676"/>
    </source>
</evidence>
<dbReference type="InterPro" id="IPR028098">
    <property type="entry name" value="Glyco_trans_4-like_N"/>
</dbReference>
<dbReference type="Gene3D" id="3.40.50.2000">
    <property type="entry name" value="Glycogen Phosphorylase B"/>
    <property type="match status" value="2"/>
</dbReference>
<feature type="domain" description="Glycosyltransferase subfamily 4-like N-terminal" evidence="4">
    <location>
        <begin position="19"/>
        <end position="174"/>
    </location>
</feature>
<keyword evidence="1 5" id="KW-0328">Glycosyltransferase</keyword>
<keyword evidence="2" id="KW-0808">Transferase</keyword>
<gene>
    <name evidence="5" type="ORF">N798_07245</name>
</gene>
<dbReference type="RefSeq" id="WP_035947373.1">
    <property type="nucleotide sequence ID" value="NZ_AVPI01000014.1"/>
</dbReference>
<keyword evidence="6" id="KW-1185">Reference proteome</keyword>
<evidence type="ECO:0000313" key="6">
    <source>
        <dbReference type="Proteomes" id="UP000029990"/>
    </source>
</evidence>
<evidence type="ECO:0000313" key="5">
    <source>
        <dbReference type="EMBL" id="KGN32766.1"/>
    </source>
</evidence>
<evidence type="ECO:0000259" key="3">
    <source>
        <dbReference type="Pfam" id="PF00534"/>
    </source>
</evidence>
<name>A0ABR4XET4_9MICO</name>
<dbReference type="SUPFAM" id="SSF53756">
    <property type="entry name" value="UDP-Glycosyltransferase/glycogen phosphorylase"/>
    <property type="match status" value="1"/>
</dbReference>
<sequence>MRIAMLATSRHPIAEPYAGGQESHTALIARELRRQGHFVRLYGVEGTDEKLVDEVVPYAGRPPLSHLGDRDPERPELGFLADLAAFTGAMVDVLARDDVDIVHNQSLHFLPLALTPAMRAPVVTTLHTPPFPWMELGIALADPSAFYVCVSEANARGWTTLPTPPRVILNGVEDDGLGEGAGGDDLVWMGRLTPEKGTDLAIRAARRAGRRLRIVGPVSNPGWFEEVVAPELGDDVVHVGHLAHTDLMGVVRECAAALVTPRWDEPFGLVAAEAAASGTPVVALDRGGLREFLTAQMGVLVDPEGDDDVVAGRMAEAVDRAVGLSRREVRAQALADLGSEQMTARYVELYEDLVHERSAGRDR</sequence>
<comment type="caution">
    <text evidence="5">The sequence shown here is derived from an EMBL/GenBank/DDBJ whole genome shotgun (WGS) entry which is preliminary data.</text>
</comment>
<dbReference type="InterPro" id="IPR001296">
    <property type="entry name" value="Glyco_trans_1"/>
</dbReference>
<dbReference type="Pfam" id="PF00534">
    <property type="entry name" value="Glycos_transf_1"/>
    <property type="match status" value="1"/>
</dbReference>
<dbReference type="PANTHER" id="PTHR12526">
    <property type="entry name" value="GLYCOSYLTRANSFERASE"/>
    <property type="match status" value="1"/>
</dbReference>
<dbReference type="Proteomes" id="UP000029990">
    <property type="component" value="Unassembled WGS sequence"/>
</dbReference>
<dbReference type="PANTHER" id="PTHR12526:SF595">
    <property type="entry name" value="BLL5217 PROTEIN"/>
    <property type="match status" value="1"/>
</dbReference>
<organism evidence="5 6">
    <name type="scientific">Knoellia flava TL1</name>
    <dbReference type="NCBI Taxonomy" id="1385518"/>
    <lineage>
        <taxon>Bacteria</taxon>
        <taxon>Bacillati</taxon>
        <taxon>Actinomycetota</taxon>
        <taxon>Actinomycetes</taxon>
        <taxon>Micrococcales</taxon>
        <taxon>Intrasporangiaceae</taxon>
        <taxon>Knoellia</taxon>
    </lineage>
</organism>
<dbReference type="Pfam" id="PF13439">
    <property type="entry name" value="Glyco_transf_4"/>
    <property type="match status" value="1"/>
</dbReference>
<accession>A0ABR4XET4</accession>
<evidence type="ECO:0000256" key="2">
    <source>
        <dbReference type="ARBA" id="ARBA00022679"/>
    </source>
</evidence>
<reference evidence="5 6" key="1">
    <citation type="submission" date="2013-08" db="EMBL/GenBank/DDBJ databases">
        <title>The genome sequence of Knoellia flava.</title>
        <authorList>
            <person name="Zhu W."/>
            <person name="Wang G."/>
        </authorList>
    </citation>
    <scope>NUCLEOTIDE SEQUENCE [LARGE SCALE GENOMIC DNA]</scope>
    <source>
        <strain evidence="5 6">TL1</strain>
    </source>
</reference>
<feature type="domain" description="Glycosyl transferase family 1" evidence="3">
    <location>
        <begin position="186"/>
        <end position="319"/>
    </location>
</feature>
<evidence type="ECO:0000259" key="4">
    <source>
        <dbReference type="Pfam" id="PF13439"/>
    </source>
</evidence>
<dbReference type="EMBL" id="AVPI01000014">
    <property type="protein sequence ID" value="KGN32766.1"/>
    <property type="molecule type" value="Genomic_DNA"/>
</dbReference>
<protein>
    <submittedName>
        <fullName evidence="5">Galactosyltransferase</fullName>
    </submittedName>
</protein>